<organism evidence="1 2">
    <name type="scientific">Panagrellus redivivus</name>
    <name type="common">Microworm</name>
    <dbReference type="NCBI Taxonomy" id="6233"/>
    <lineage>
        <taxon>Eukaryota</taxon>
        <taxon>Metazoa</taxon>
        <taxon>Ecdysozoa</taxon>
        <taxon>Nematoda</taxon>
        <taxon>Chromadorea</taxon>
        <taxon>Rhabditida</taxon>
        <taxon>Tylenchina</taxon>
        <taxon>Panagrolaimomorpha</taxon>
        <taxon>Panagrolaimoidea</taxon>
        <taxon>Panagrolaimidae</taxon>
        <taxon>Panagrellus</taxon>
    </lineage>
</organism>
<name>A0A7E4VE60_PANRE</name>
<proteinExistence type="predicted"/>
<dbReference type="WBParaSite" id="Pan_g19788.t1">
    <property type="protein sequence ID" value="Pan_g19788.t1"/>
    <property type="gene ID" value="Pan_g19788"/>
</dbReference>
<evidence type="ECO:0000313" key="1">
    <source>
        <dbReference type="Proteomes" id="UP000492821"/>
    </source>
</evidence>
<keyword evidence="1" id="KW-1185">Reference proteome</keyword>
<reference evidence="1" key="1">
    <citation type="journal article" date="2013" name="Genetics">
        <title>The draft genome and transcriptome of Panagrellus redivivus are shaped by the harsh demands of a free-living lifestyle.</title>
        <authorList>
            <person name="Srinivasan J."/>
            <person name="Dillman A.R."/>
            <person name="Macchietto M.G."/>
            <person name="Heikkinen L."/>
            <person name="Lakso M."/>
            <person name="Fracchia K.M."/>
            <person name="Antoshechkin I."/>
            <person name="Mortazavi A."/>
            <person name="Wong G."/>
            <person name="Sternberg P.W."/>
        </authorList>
    </citation>
    <scope>NUCLEOTIDE SEQUENCE [LARGE SCALE GENOMIC DNA]</scope>
    <source>
        <strain evidence="1">MT8872</strain>
    </source>
</reference>
<dbReference type="Proteomes" id="UP000492821">
    <property type="component" value="Unassembled WGS sequence"/>
</dbReference>
<evidence type="ECO:0000313" key="2">
    <source>
        <dbReference type="WBParaSite" id="Pan_g19788.t1"/>
    </source>
</evidence>
<protein>
    <submittedName>
        <fullName evidence="2">Uncharacterized protein</fullName>
    </submittedName>
</protein>
<accession>A0A7E4VE60</accession>
<dbReference type="AlphaFoldDB" id="A0A7E4VE60"/>
<reference evidence="2" key="2">
    <citation type="submission" date="2020-10" db="UniProtKB">
        <authorList>
            <consortium name="WormBaseParasite"/>
        </authorList>
    </citation>
    <scope>IDENTIFICATION</scope>
</reference>
<sequence length="74" mass="8283">MSTLSNVGAVETRQESRLHIWLGAKKSTVRPNQNRPSTPDYTIEQLASLMSGCGLPEAPKNLYPINMPFNSKFY</sequence>